<gene>
    <name evidence="3" type="ORF">EIN_502080</name>
</gene>
<feature type="compositionally biased region" description="Basic and acidic residues" evidence="1">
    <location>
        <begin position="303"/>
        <end position="312"/>
    </location>
</feature>
<feature type="compositionally biased region" description="Acidic residues" evidence="1">
    <location>
        <begin position="313"/>
        <end position="322"/>
    </location>
</feature>
<dbReference type="AlphaFoldDB" id="A0A0A1TUY9"/>
<accession>A0A0A1TUY9</accession>
<keyword evidence="4" id="KW-1185">Reference proteome</keyword>
<dbReference type="InterPro" id="IPR006571">
    <property type="entry name" value="TLDc_dom"/>
</dbReference>
<dbReference type="EMBL" id="KB207167">
    <property type="protein sequence ID" value="ELP84095.1"/>
    <property type="molecule type" value="Genomic_DNA"/>
</dbReference>
<sequence>MSQTAYDFILSNCPDVNSAFNLVQKAVTEHVKTSHLVLPTNIDALDIDTAILKLHECVTTEEVSEENCLSVSRQIKKTLALLSDMTDLLNAAQKLCEKDGEDIVVFRNIVLQEIITREKRRSDEELKMNTFRKAQIRDEFESKKDRLTLLRKKSIFVENETQEHHENTQTENISEQRREMSKPFQVEIIKTSKNERTTQLEKKQKQENDEKDTDDIECSSVSDAVPHIKERQFEITQLIKENDTTEIFNQNDKNKEMEDIRKNTEKKFDQKINKNSYKNETKAKKEDDSSEIITVILQNESDQSEKEEKSEKEDEEEKEEDVSQSPDRTTRKPCMKSPKIPLLVIKGQQPGSGHKAVKVYKKTFYPKISSKNLRNYKKPEIPDKDEFPAKGEIVPDLQPEVKNSEIPIMTDAESSQIEEWSGKRVTECVFDVWRDKSKYCSKKLVSRIGECDEFVVVMSGEGSLFGVVMHEKVDRDGQYFEDKKCFLFCLRENGNVRTRKYNIKEKMSNVAFSIGKVSGRNFFEMGDGDVKMWRGRDDSKMLCKCKQNAFKYQEVGETVSGKEENEELVVERFAVFKLE</sequence>
<feature type="compositionally biased region" description="Basic and acidic residues" evidence="1">
    <location>
        <begin position="161"/>
        <end position="179"/>
    </location>
</feature>
<feature type="domain" description="TLDc" evidence="2">
    <location>
        <begin position="442"/>
        <end position="543"/>
    </location>
</feature>
<protein>
    <recommendedName>
        <fullName evidence="2">TLDc domain-containing protein</fullName>
    </recommendedName>
</protein>
<reference evidence="3 4" key="1">
    <citation type="submission" date="2012-10" db="EMBL/GenBank/DDBJ databases">
        <authorList>
            <person name="Zafar N."/>
            <person name="Inman J."/>
            <person name="Hall N."/>
            <person name="Lorenzi H."/>
            <person name="Caler E."/>
        </authorList>
    </citation>
    <scope>NUCLEOTIDE SEQUENCE [LARGE SCALE GENOMIC DNA]</scope>
    <source>
        <strain evidence="3 4">IP1</strain>
    </source>
</reference>
<name>A0A0A1TUY9_ENTIV</name>
<feature type="region of interest" description="Disordered" evidence="1">
    <location>
        <begin position="191"/>
        <end position="220"/>
    </location>
</feature>
<dbReference type="KEGG" id="eiv:EIN_502080"/>
<proteinExistence type="predicted"/>
<organism evidence="3 4">
    <name type="scientific">Entamoeba invadens IP1</name>
    <dbReference type="NCBI Taxonomy" id="370355"/>
    <lineage>
        <taxon>Eukaryota</taxon>
        <taxon>Amoebozoa</taxon>
        <taxon>Evosea</taxon>
        <taxon>Archamoebae</taxon>
        <taxon>Mastigamoebida</taxon>
        <taxon>Entamoebidae</taxon>
        <taxon>Entamoeba</taxon>
    </lineage>
</organism>
<feature type="region of interest" description="Disordered" evidence="1">
    <location>
        <begin position="160"/>
        <end position="179"/>
    </location>
</feature>
<dbReference type="VEuPathDB" id="AmoebaDB:EIN_502080"/>
<evidence type="ECO:0000256" key="1">
    <source>
        <dbReference type="SAM" id="MobiDB-lite"/>
    </source>
</evidence>
<dbReference type="Pfam" id="PF07534">
    <property type="entry name" value="TLD"/>
    <property type="match status" value="1"/>
</dbReference>
<feature type="region of interest" description="Disordered" evidence="1">
    <location>
        <begin position="246"/>
        <end position="337"/>
    </location>
</feature>
<dbReference type="Proteomes" id="UP000014680">
    <property type="component" value="Unassembled WGS sequence"/>
</dbReference>
<evidence type="ECO:0000313" key="3">
    <source>
        <dbReference type="EMBL" id="ELP84095.1"/>
    </source>
</evidence>
<evidence type="ECO:0000259" key="2">
    <source>
        <dbReference type="Pfam" id="PF07534"/>
    </source>
</evidence>
<feature type="compositionally biased region" description="Basic and acidic residues" evidence="1">
    <location>
        <begin position="252"/>
        <end position="287"/>
    </location>
</feature>
<dbReference type="GeneID" id="14883064"/>
<feature type="compositionally biased region" description="Basic and acidic residues" evidence="1">
    <location>
        <begin position="191"/>
        <end position="208"/>
    </location>
</feature>
<evidence type="ECO:0000313" key="4">
    <source>
        <dbReference type="Proteomes" id="UP000014680"/>
    </source>
</evidence>
<dbReference type="RefSeq" id="XP_004183441.1">
    <property type="nucleotide sequence ID" value="XM_004183393.1"/>
</dbReference>